<evidence type="ECO:0000256" key="3">
    <source>
        <dbReference type="ARBA" id="ARBA00023163"/>
    </source>
</evidence>
<protein>
    <submittedName>
        <fullName evidence="6">TetR family transcriptional regulator</fullName>
    </submittedName>
</protein>
<dbReference type="RefSeq" id="WP_142105504.1">
    <property type="nucleotide sequence ID" value="NZ_VFPH01000002.1"/>
</dbReference>
<proteinExistence type="predicted"/>
<dbReference type="GO" id="GO:0003700">
    <property type="term" value="F:DNA-binding transcription factor activity"/>
    <property type="evidence" value="ECO:0007669"/>
    <property type="project" value="TreeGrafter"/>
</dbReference>
<keyword evidence="7" id="KW-1185">Reference proteome</keyword>
<feature type="domain" description="HTH tetR-type" evidence="5">
    <location>
        <begin position="10"/>
        <end position="70"/>
    </location>
</feature>
<dbReference type="OrthoDB" id="9796019at2"/>
<keyword evidence="3" id="KW-0804">Transcription</keyword>
<evidence type="ECO:0000256" key="4">
    <source>
        <dbReference type="PROSITE-ProRule" id="PRU00335"/>
    </source>
</evidence>
<accession>A0A543FYF3</accession>
<evidence type="ECO:0000256" key="2">
    <source>
        <dbReference type="ARBA" id="ARBA00023125"/>
    </source>
</evidence>
<name>A0A543FYF3_9PSEU</name>
<keyword evidence="2 4" id="KW-0238">DNA-binding</keyword>
<organism evidence="6 7">
    <name type="scientific">Pseudonocardia cypriaca</name>
    <dbReference type="NCBI Taxonomy" id="882449"/>
    <lineage>
        <taxon>Bacteria</taxon>
        <taxon>Bacillati</taxon>
        <taxon>Actinomycetota</taxon>
        <taxon>Actinomycetes</taxon>
        <taxon>Pseudonocardiales</taxon>
        <taxon>Pseudonocardiaceae</taxon>
        <taxon>Pseudonocardia</taxon>
    </lineage>
</organism>
<dbReference type="SUPFAM" id="SSF48498">
    <property type="entry name" value="Tetracyclin repressor-like, C-terminal domain"/>
    <property type="match status" value="1"/>
</dbReference>
<dbReference type="Proteomes" id="UP000319818">
    <property type="component" value="Unassembled WGS sequence"/>
</dbReference>
<dbReference type="InterPro" id="IPR050109">
    <property type="entry name" value="HTH-type_TetR-like_transc_reg"/>
</dbReference>
<feature type="DNA-binding region" description="H-T-H motif" evidence="4">
    <location>
        <begin position="33"/>
        <end position="52"/>
    </location>
</feature>
<dbReference type="PANTHER" id="PTHR30055">
    <property type="entry name" value="HTH-TYPE TRANSCRIPTIONAL REGULATOR RUTR"/>
    <property type="match status" value="1"/>
</dbReference>
<dbReference type="PROSITE" id="PS50977">
    <property type="entry name" value="HTH_TETR_2"/>
    <property type="match status" value="1"/>
</dbReference>
<dbReference type="EMBL" id="VFPH01000002">
    <property type="protein sequence ID" value="TQM38870.1"/>
    <property type="molecule type" value="Genomic_DNA"/>
</dbReference>
<dbReference type="Pfam" id="PF00440">
    <property type="entry name" value="TetR_N"/>
    <property type="match status" value="1"/>
</dbReference>
<dbReference type="GO" id="GO:0000976">
    <property type="term" value="F:transcription cis-regulatory region binding"/>
    <property type="evidence" value="ECO:0007669"/>
    <property type="project" value="TreeGrafter"/>
</dbReference>
<dbReference type="AlphaFoldDB" id="A0A543FYF3"/>
<keyword evidence="1" id="KW-0805">Transcription regulation</keyword>
<dbReference type="Gene3D" id="1.10.10.60">
    <property type="entry name" value="Homeodomain-like"/>
    <property type="match status" value="1"/>
</dbReference>
<comment type="caution">
    <text evidence="6">The sequence shown here is derived from an EMBL/GenBank/DDBJ whole genome shotgun (WGS) entry which is preliminary data.</text>
</comment>
<dbReference type="InterPro" id="IPR009057">
    <property type="entry name" value="Homeodomain-like_sf"/>
</dbReference>
<reference evidence="6 7" key="1">
    <citation type="submission" date="2019-06" db="EMBL/GenBank/DDBJ databases">
        <title>Sequencing the genomes of 1000 actinobacteria strains.</title>
        <authorList>
            <person name="Klenk H.-P."/>
        </authorList>
    </citation>
    <scope>NUCLEOTIDE SEQUENCE [LARGE SCALE GENOMIC DNA]</scope>
    <source>
        <strain evidence="6 7">DSM 45511</strain>
    </source>
</reference>
<sequence length="193" mass="20887">MPARTRRRGEALEHAIHRATLDELADAGYAALTMDGIARRAQTGKAALYRRWAGKRELVLDALLGVLPDPGEVAPSASVRDELLATLTIMADTVAGRSRFPSLDVLLEVLRVPELRDAFASRVIEPRLRMVHGILRRGAERGEIDPARISTLVARAGPALVIETFLLTGAPPPGDELARIVDTIVMPLLSPIP</sequence>
<dbReference type="PANTHER" id="PTHR30055:SF225">
    <property type="entry name" value="TRANSCRIPTIONAL REGULATORY PROTEIN-RELATED"/>
    <property type="match status" value="1"/>
</dbReference>
<evidence type="ECO:0000313" key="6">
    <source>
        <dbReference type="EMBL" id="TQM38870.1"/>
    </source>
</evidence>
<dbReference type="InterPro" id="IPR036271">
    <property type="entry name" value="Tet_transcr_reg_TetR-rel_C_sf"/>
</dbReference>
<evidence type="ECO:0000313" key="7">
    <source>
        <dbReference type="Proteomes" id="UP000319818"/>
    </source>
</evidence>
<dbReference type="Gene3D" id="1.10.357.10">
    <property type="entry name" value="Tetracycline Repressor, domain 2"/>
    <property type="match status" value="1"/>
</dbReference>
<dbReference type="InterPro" id="IPR001647">
    <property type="entry name" value="HTH_TetR"/>
</dbReference>
<dbReference type="Pfam" id="PF16859">
    <property type="entry name" value="TetR_C_11"/>
    <property type="match status" value="1"/>
</dbReference>
<dbReference type="InterPro" id="IPR011075">
    <property type="entry name" value="TetR_C"/>
</dbReference>
<gene>
    <name evidence="6" type="ORF">FB388_6117</name>
</gene>
<evidence type="ECO:0000256" key="1">
    <source>
        <dbReference type="ARBA" id="ARBA00023015"/>
    </source>
</evidence>
<evidence type="ECO:0000259" key="5">
    <source>
        <dbReference type="PROSITE" id="PS50977"/>
    </source>
</evidence>
<dbReference type="SUPFAM" id="SSF46689">
    <property type="entry name" value="Homeodomain-like"/>
    <property type="match status" value="1"/>
</dbReference>